<feature type="region of interest" description="Disordered" evidence="1">
    <location>
        <begin position="398"/>
        <end position="447"/>
    </location>
</feature>
<feature type="chain" id="PRO_5042992325" evidence="2">
    <location>
        <begin position="25"/>
        <end position="777"/>
    </location>
</feature>
<proteinExistence type="predicted"/>
<dbReference type="Proteomes" id="UP001303760">
    <property type="component" value="Unassembled WGS sequence"/>
</dbReference>
<keyword evidence="4" id="KW-1185">Reference proteome</keyword>
<feature type="region of interest" description="Disordered" evidence="1">
    <location>
        <begin position="98"/>
        <end position="252"/>
    </location>
</feature>
<gene>
    <name evidence="3" type="ORF">C8A03DRAFT_34273</name>
</gene>
<feature type="compositionally biased region" description="Low complexity" evidence="1">
    <location>
        <begin position="98"/>
        <end position="108"/>
    </location>
</feature>
<dbReference type="AlphaFoldDB" id="A0AAN7C993"/>
<comment type="caution">
    <text evidence="3">The sequence shown here is derived from an EMBL/GenBank/DDBJ whole genome shotgun (WGS) entry which is preliminary data.</text>
</comment>
<reference evidence="3" key="2">
    <citation type="submission" date="2023-05" db="EMBL/GenBank/DDBJ databases">
        <authorList>
            <consortium name="Lawrence Berkeley National Laboratory"/>
            <person name="Steindorff A."/>
            <person name="Hensen N."/>
            <person name="Bonometti L."/>
            <person name="Westerberg I."/>
            <person name="Brannstrom I.O."/>
            <person name="Guillou S."/>
            <person name="Cros-Aarteil S."/>
            <person name="Calhoun S."/>
            <person name="Haridas S."/>
            <person name="Kuo A."/>
            <person name="Mondo S."/>
            <person name="Pangilinan J."/>
            <person name="Riley R."/>
            <person name="Labutti K."/>
            <person name="Andreopoulos B."/>
            <person name="Lipzen A."/>
            <person name="Chen C."/>
            <person name="Yanf M."/>
            <person name="Daum C."/>
            <person name="Ng V."/>
            <person name="Clum A."/>
            <person name="Ohm R."/>
            <person name="Martin F."/>
            <person name="Silar P."/>
            <person name="Natvig D."/>
            <person name="Lalanne C."/>
            <person name="Gautier V."/>
            <person name="Ament-Velasquez S.L."/>
            <person name="Kruys A."/>
            <person name="Hutchinson M.I."/>
            <person name="Powell A.J."/>
            <person name="Barry K."/>
            <person name="Miller A.N."/>
            <person name="Grigoriev I.V."/>
            <person name="Debuchy R."/>
            <person name="Gladieux P."/>
            <person name="Thoren M.H."/>
            <person name="Johannesson H."/>
        </authorList>
    </citation>
    <scope>NUCLEOTIDE SEQUENCE</scope>
    <source>
        <strain evidence="3">CBS 532.94</strain>
    </source>
</reference>
<feature type="compositionally biased region" description="Polar residues" evidence="1">
    <location>
        <begin position="408"/>
        <end position="435"/>
    </location>
</feature>
<feature type="region of interest" description="Disordered" evidence="1">
    <location>
        <begin position="33"/>
        <end position="53"/>
    </location>
</feature>
<dbReference type="EMBL" id="MU860124">
    <property type="protein sequence ID" value="KAK4237749.1"/>
    <property type="molecule type" value="Genomic_DNA"/>
</dbReference>
<feature type="signal peptide" evidence="2">
    <location>
        <begin position="1"/>
        <end position="24"/>
    </location>
</feature>
<evidence type="ECO:0000256" key="1">
    <source>
        <dbReference type="SAM" id="MobiDB-lite"/>
    </source>
</evidence>
<protein>
    <submittedName>
        <fullName evidence="3">Uncharacterized protein</fullName>
    </submittedName>
</protein>
<reference evidence="3" key="1">
    <citation type="journal article" date="2023" name="Mol. Phylogenet. Evol.">
        <title>Genome-scale phylogeny and comparative genomics of the fungal order Sordariales.</title>
        <authorList>
            <person name="Hensen N."/>
            <person name="Bonometti L."/>
            <person name="Westerberg I."/>
            <person name="Brannstrom I.O."/>
            <person name="Guillou S."/>
            <person name="Cros-Aarteil S."/>
            <person name="Calhoun S."/>
            <person name="Haridas S."/>
            <person name="Kuo A."/>
            <person name="Mondo S."/>
            <person name="Pangilinan J."/>
            <person name="Riley R."/>
            <person name="LaButti K."/>
            <person name="Andreopoulos B."/>
            <person name="Lipzen A."/>
            <person name="Chen C."/>
            <person name="Yan M."/>
            <person name="Daum C."/>
            <person name="Ng V."/>
            <person name="Clum A."/>
            <person name="Steindorff A."/>
            <person name="Ohm R.A."/>
            <person name="Martin F."/>
            <person name="Silar P."/>
            <person name="Natvig D.O."/>
            <person name="Lalanne C."/>
            <person name="Gautier V."/>
            <person name="Ament-Velasquez S.L."/>
            <person name="Kruys A."/>
            <person name="Hutchinson M.I."/>
            <person name="Powell A.J."/>
            <person name="Barry K."/>
            <person name="Miller A.N."/>
            <person name="Grigoriev I.V."/>
            <person name="Debuchy R."/>
            <person name="Gladieux P."/>
            <person name="Hiltunen Thoren M."/>
            <person name="Johannesson H."/>
        </authorList>
    </citation>
    <scope>NUCLEOTIDE SEQUENCE</scope>
    <source>
        <strain evidence="3">CBS 532.94</strain>
    </source>
</reference>
<feature type="compositionally biased region" description="Polar residues" evidence="1">
    <location>
        <begin position="220"/>
        <end position="241"/>
    </location>
</feature>
<sequence>MVGGSKVLLSIAVLSGLGFDNVVAGRLRRQDGTANSVQSAPGGASSSTSSQPEVVVSLSLSTAVTTVATSSGDQAGSGGSAGGEATSRNLISQVVSVSSGASSVTTQADTGVSTSAAEESVNPGESSTGGTLTGDARAPTQTAESTKPSVEPSSETEREPPPTDTSASTTSASTPSASPIADDSGYNYGPATTVAQSPTVAAPAPGRTPLRGGPPGGKPSSVQMVKGTSESVDLGYGTTTPAPAPSGDVAGPNQTTFVTSTLYANQTFTYMPSGSVSYCQSSDLTVAPTSWSVVHTTTITWYGDPDDYTQPYPPISIPEPTSSCVVPESPPVWTISVCASTGTDSKYRTCDVTTTADSSYSYGFGIQTSIVPAITFITTDKNPAVVFTTIKTPNYGVSQEAKTRDNHASPTANGAISTPVYNSQNPPPQSISDSAQRPPPTPTPITVAVQPTAVVINGNTIRDNPAQQTQVVIIAGQTFTINPTQVIGAGTSIDRPSATGGVYQPTPTSTNLGGVPVVVSSSVAVIGDTTFTLGPTPTTATVSGQTFTIGASTIAGGPSSQTLLLPTLPSPTEVVVAGGDLITAIGSSVVVIHGTTLTYTLSSTPTTTTLDYNNDNDDGDNVVLTLGPGGVTVGTTVIGGTHASSPHDTQYALVGGATLTKIGASVVVVGGSTYTLPGPTTVVVTVGGETVTIVPTGVEVGSLTMRYPFGPTTVITPTPGAGVGGGASAMATSTGVAGTGSGRSGQEEEEDVAGVVRPWLVGVVWAAGVAVGVGVVA</sequence>
<evidence type="ECO:0000313" key="3">
    <source>
        <dbReference type="EMBL" id="KAK4237749.1"/>
    </source>
</evidence>
<accession>A0AAN7C993</accession>
<organism evidence="3 4">
    <name type="scientific">Achaetomium macrosporum</name>
    <dbReference type="NCBI Taxonomy" id="79813"/>
    <lineage>
        <taxon>Eukaryota</taxon>
        <taxon>Fungi</taxon>
        <taxon>Dikarya</taxon>
        <taxon>Ascomycota</taxon>
        <taxon>Pezizomycotina</taxon>
        <taxon>Sordariomycetes</taxon>
        <taxon>Sordariomycetidae</taxon>
        <taxon>Sordariales</taxon>
        <taxon>Chaetomiaceae</taxon>
        <taxon>Achaetomium</taxon>
    </lineage>
</organism>
<feature type="compositionally biased region" description="Low complexity" evidence="1">
    <location>
        <begin position="38"/>
        <end position="53"/>
    </location>
</feature>
<feature type="compositionally biased region" description="Polar residues" evidence="1">
    <location>
        <begin position="109"/>
        <end position="130"/>
    </location>
</feature>
<keyword evidence="2" id="KW-0732">Signal</keyword>
<feature type="compositionally biased region" description="Low complexity" evidence="1">
    <location>
        <begin position="201"/>
        <end position="211"/>
    </location>
</feature>
<feature type="compositionally biased region" description="Low complexity" evidence="1">
    <location>
        <begin position="164"/>
        <end position="184"/>
    </location>
</feature>
<evidence type="ECO:0000256" key="2">
    <source>
        <dbReference type="SAM" id="SignalP"/>
    </source>
</evidence>
<name>A0AAN7C993_9PEZI</name>
<evidence type="ECO:0000313" key="4">
    <source>
        <dbReference type="Proteomes" id="UP001303760"/>
    </source>
</evidence>